<keyword evidence="1" id="KW-0687">Ribonucleoprotein</keyword>
<gene>
    <name evidence="1" type="ORF">STAS_01075</name>
</gene>
<organism evidence="1 2">
    <name type="scientific">Striga asiatica</name>
    <name type="common">Asiatic witchweed</name>
    <name type="synonym">Buchnera asiatica</name>
    <dbReference type="NCBI Taxonomy" id="4170"/>
    <lineage>
        <taxon>Eukaryota</taxon>
        <taxon>Viridiplantae</taxon>
        <taxon>Streptophyta</taxon>
        <taxon>Embryophyta</taxon>
        <taxon>Tracheophyta</taxon>
        <taxon>Spermatophyta</taxon>
        <taxon>Magnoliopsida</taxon>
        <taxon>eudicotyledons</taxon>
        <taxon>Gunneridae</taxon>
        <taxon>Pentapetalae</taxon>
        <taxon>asterids</taxon>
        <taxon>lamiids</taxon>
        <taxon>Lamiales</taxon>
        <taxon>Orobanchaceae</taxon>
        <taxon>Buchnereae</taxon>
        <taxon>Striga</taxon>
    </lineage>
</organism>
<name>A0A5A7NYI4_STRAF</name>
<reference evidence="2" key="1">
    <citation type="journal article" date="2019" name="Curr. Biol.">
        <title>Genome Sequence of Striga asiatica Provides Insight into the Evolution of Plant Parasitism.</title>
        <authorList>
            <person name="Yoshida S."/>
            <person name="Kim S."/>
            <person name="Wafula E.K."/>
            <person name="Tanskanen J."/>
            <person name="Kim Y.M."/>
            <person name="Honaas L."/>
            <person name="Yang Z."/>
            <person name="Spallek T."/>
            <person name="Conn C.E."/>
            <person name="Ichihashi Y."/>
            <person name="Cheong K."/>
            <person name="Cui S."/>
            <person name="Der J.P."/>
            <person name="Gundlach H."/>
            <person name="Jiao Y."/>
            <person name="Hori C."/>
            <person name="Ishida J.K."/>
            <person name="Kasahara H."/>
            <person name="Kiba T."/>
            <person name="Kim M.S."/>
            <person name="Koo N."/>
            <person name="Laohavisit A."/>
            <person name="Lee Y.H."/>
            <person name="Lumba S."/>
            <person name="McCourt P."/>
            <person name="Mortimer J.C."/>
            <person name="Mutuku J.M."/>
            <person name="Nomura T."/>
            <person name="Sasaki-Sekimoto Y."/>
            <person name="Seto Y."/>
            <person name="Wang Y."/>
            <person name="Wakatake T."/>
            <person name="Sakakibara H."/>
            <person name="Demura T."/>
            <person name="Yamaguchi S."/>
            <person name="Yoneyama K."/>
            <person name="Manabe R.I."/>
            <person name="Nelson D.C."/>
            <person name="Schulman A.H."/>
            <person name="Timko M.P."/>
            <person name="dePamphilis C.W."/>
            <person name="Choi D."/>
            <person name="Shirasu K."/>
        </authorList>
    </citation>
    <scope>NUCLEOTIDE SEQUENCE [LARGE SCALE GENOMIC DNA]</scope>
    <source>
        <strain evidence="2">cv. UVA1</strain>
    </source>
</reference>
<evidence type="ECO:0000313" key="2">
    <source>
        <dbReference type="Proteomes" id="UP000325081"/>
    </source>
</evidence>
<keyword evidence="1" id="KW-0689">Ribosomal protein</keyword>
<protein>
    <submittedName>
        <fullName evidence="1">40S ribosomal protein S15</fullName>
    </submittedName>
</protein>
<dbReference type="Proteomes" id="UP000325081">
    <property type="component" value="Unassembled WGS sequence"/>
</dbReference>
<dbReference type="EMBL" id="BKCP01000114">
    <property type="protein sequence ID" value="GER25494.1"/>
    <property type="molecule type" value="Genomic_DNA"/>
</dbReference>
<comment type="caution">
    <text evidence="1">The sequence shown here is derived from an EMBL/GenBank/DDBJ whole genome shotgun (WGS) entry which is preliminary data.</text>
</comment>
<keyword evidence="2" id="KW-1185">Reference proteome</keyword>
<proteinExistence type="predicted"/>
<accession>A0A5A7NYI4</accession>
<dbReference type="AlphaFoldDB" id="A0A5A7NYI4"/>
<sequence>MCGADHKPSYHRELNLLLVANLHRNHRPTKLLFSTRMKASTLRLCTHVEEERSAFLVNHDNKKVGGTNTRSPVPDWLVRNREFAKIEANHFRLDLDWIESFAIVHSKYATNHLRHNYHVPKVSPHQCRFLASWSLTLPSSGTGTEELDELISGHIKESIEVDSPEAELLERPLLRLPRRQRGLDIRLKTHEKRTL</sequence>
<evidence type="ECO:0000313" key="1">
    <source>
        <dbReference type="EMBL" id="GER25494.1"/>
    </source>
</evidence>
<dbReference type="GO" id="GO:0005840">
    <property type="term" value="C:ribosome"/>
    <property type="evidence" value="ECO:0007669"/>
    <property type="project" value="UniProtKB-KW"/>
</dbReference>